<sequence length="416" mass="44985">MLGRVALGFVSLAVLMIVAAFVWLHTASFGKHVEKKILPKISDQLGPTMTTRSVQEKGILSTTVTVEDFRVLGKAGEPVLTASEIAIDFDPWAFLASLGTHRKVNSVDLRGIHLVLVRLPNGAWDLPSHPKKPPSHHQPPKHPVRIERITLRDSSFSLVDRSKGTRLDVTDIYALLHDEDPLITLEDLTAKAFRGSLHAQGWTDISNSALPAWNVHIRLAGIDLGALPSPPESIEGKLFARADLSGRGTSGAALQRNTAGTAHFELHDATWIHFTLGEAIVSALEKELAKLHLGGKPPAMKGHTSLGDPRADVRVADGWANLVEPAVADTAEGKLTLTGRVGLDGALDLEGQLGVEPEYVAGKEKFSEPVPVSFRVEGTTSDPKIEAVKPGPFGERVPGWLKKLENKLLSPFEKKH</sequence>
<dbReference type="EMBL" id="CP012332">
    <property type="protein sequence ID" value="AKU90797.1"/>
    <property type="molecule type" value="Genomic_DNA"/>
</dbReference>
<gene>
    <name evidence="1" type="ORF">AKJ08_1184</name>
</gene>
<accession>A0A0K1PBC4</accession>
<reference evidence="1 2" key="1">
    <citation type="submission" date="2015-08" db="EMBL/GenBank/DDBJ databases">
        <authorList>
            <person name="Babu N.S."/>
            <person name="Beckwith C.J."/>
            <person name="Beseler K.G."/>
            <person name="Brison A."/>
            <person name="Carone J.V."/>
            <person name="Caskin T.P."/>
            <person name="Diamond M."/>
            <person name="Durham M.E."/>
            <person name="Foxe J.M."/>
            <person name="Go M."/>
            <person name="Henderson B.A."/>
            <person name="Jones I.B."/>
            <person name="McGettigan J.A."/>
            <person name="Micheletti S.J."/>
            <person name="Nasrallah M.E."/>
            <person name="Ortiz D."/>
            <person name="Piller C.R."/>
            <person name="Privatt S.R."/>
            <person name="Schneider S.L."/>
            <person name="Sharp S."/>
            <person name="Smith T.C."/>
            <person name="Stanton J.D."/>
            <person name="Ullery H.E."/>
            <person name="Wilson R.J."/>
            <person name="Serrano M.G."/>
            <person name="Buck G."/>
            <person name="Lee V."/>
            <person name="Wang Y."/>
            <person name="Carvalho R."/>
            <person name="Voegtly L."/>
            <person name="Shi R."/>
            <person name="Duckworth R."/>
            <person name="Johnson A."/>
            <person name="Loviza R."/>
            <person name="Walstead R."/>
            <person name="Shah Z."/>
            <person name="Kiflezghi M."/>
            <person name="Wade K."/>
            <person name="Ball S.L."/>
            <person name="Bradley K.W."/>
            <person name="Asai D.J."/>
            <person name="Bowman C.A."/>
            <person name="Russell D.A."/>
            <person name="Pope W.H."/>
            <person name="Jacobs-Sera D."/>
            <person name="Hendrix R.W."/>
            <person name="Hatfull G.F."/>
        </authorList>
    </citation>
    <scope>NUCLEOTIDE SEQUENCE [LARGE SCALE GENOMIC DNA]</scope>
    <source>
        <strain evidence="1 2">DSM 27710</strain>
    </source>
</reference>
<dbReference type="Proteomes" id="UP000055590">
    <property type="component" value="Chromosome"/>
</dbReference>
<dbReference type="InterPro" id="IPR052894">
    <property type="entry name" value="AsmA-related"/>
</dbReference>
<organism evidence="1 2">
    <name type="scientific">Vulgatibacter incomptus</name>
    <dbReference type="NCBI Taxonomy" id="1391653"/>
    <lineage>
        <taxon>Bacteria</taxon>
        <taxon>Pseudomonadati</taxon>
        <taxon>Myxococcota</taxon>
        <taxon>Myxococcia</taxon>
        <taxon>Myxococcales</taxon>
        <taxon>Cystobacterineae</taxon>
        <taxon>Vulgatibacteraceae</taxon>
        <taxon>Vulgatibacter</taxon>
    </lineage>
</organism>
<proteinExistence type="predicted"/>
<evidence type="ECO:0000313" key="1">
    <source>
        <dbReference type="EMBL" id="AKU90797.1"/>
    </source>
</evidence>
<dbReference type="STRING" id="1391653.AKJ08_1184"/>
<dbReference type="GO" id="GO:0005886">
    <property type="term" value="C:plasma membrane"/>
    <property type="evidence" value="ECO:0007669"/>
    <property type="project" value="TreeGrafter"/>
</dbReference>
<evidence type="ECO:0000313" key="2">
    <source>
        <dbReference type="Proteomes" id="UP000055590"/>
    </source>
</evidence>
<protein>
    <submittedName>
        <fullName evidence="1">AsmA</fullName>
    </submittedName>
</protein>
<dbReference type="PANTHER" id="PTHR30441:SF8">
    <property type="entry name" value="DUF748 DOMAIN-CONTAINING PROTEIN"/>
    <property type="match status" value="1"/>
</dbReference>
<dbReference type="KEGG" id="vin:AKJ08_1184"/>
<keyword evidence="2" id="KW-1185">Reference proteome</keyword>
<name>A0A0K1PBC4_9BACT</name>
<dbReference type="GO" id="GO:0090313">
    <property type="term" value="P:regulation of protein targeting to membrane"/>
    <property type="evidence" value="ECO:0007669"/>
    <property type="project" value="TreeGrafter"/>
</dbReference>
<dbReference type="PANTHER" id="PTHR30441">
    <property type="entry name" value="DUF748 DOMAIN-CONTAINING PROTEIN"/>
    <property type="match status" value="1"/>
</dbReference>
<dbReference type="RefSeq" id="WP_050725199.1">
    <property type="nucleotide sequence ID" value="NZ_CP012332.1"/>
</dbReference>
<dbReference type="AlphaFoldDB" id="A0A0K1PBC4"/>